<protein>
    <submittedName>
        <fullName evidence="1">Uncharacterized protein</fullName>
    </submittedName>
</protein>
<reference evidence="1" key="1">
    <citation type="submission" date="2020-05" db="UniProtKB">
        <authorList>
            <consortium name="EnsemblMetazoa"/>
        </authorList>
    </citation>
    <scope>IDENTIFICATION</scope>
    <source>
        <strain evidence="1">TTRI</strain>
    </source>
</reference>
<dbReference type="Proteomes" id="UP000078200">
    <property type="component" value="Unassembled WGS sequence"/>
</dbReference>
<accession>A0A1A9VV13</accession>
<dbReference type="VEuPathDB" id="VectorBase:GAUT048587"/>
<keyword evidence="2" id="KW-1185">Reference proteome</keyword>
<sequence>MDLKAPEAKSFYTNVFTRNRELDCEENLTTVSRSLPSPSTTPPVGAKSFYTNVFTRNRELDCEENLTTVSRSLPSPSTTPPVGGEGTYDDSGDYLLLFPSMNLSQWKNTNDTFTTVLLAYYCKSYKVH</sequence>
<dbReference type="AlphaFoldDB" id="A0A1A9VV13"/>
<organism evidence="1 2">
    <name type="scientific">Glossina austeni</name>
    <name type="common">Savannah tsetse fly</name>
    <dbReference type="NCBI Taxonomy" id="7395"/>
    <lineage>
        <taxon>Eukaryota</taxon>
        <taxon>Metazoa</taxon>
        <taxon>Ecdysozoa</taxon>
        <taxon>Arthropoda</taxon>
        <taxon>Hexapoda</taxon>
        <taxon>Insecta</taxon>
        <taxon>Pterygota</taxon>
        <taxon>Neoptera</taxon>
        <taxon>Endopterygota</taxon>
        <taxon>Diptera</taxon>
        <taxon>Brachycera</taxon>
        <taxon>Muscomorpha</taxon>
        <taxon>Hippoboscoidea</taxon>
        <taxon>Glossinidae</taxon>
        <taxon>Glossina</taxon>
    </lineage>
</organism>
<name>A0A1A9VV13_GLOAU</name>
<proteinExistence type="predicted"/>
<dbReference type="EnsemblMetazoa" id="GAUT048587-RA">
    <property type="protein sequence ID" value="GAUT048587-PA"/>
    <property type="gene ID" value="GAUT048587"/>
</dbReference>
<evidence type="ECO:0000313" key="2">
    <source>
        <dbReference type="Proteomes" id="UP000078200"/>
    </source>
</evidence>
<evidence type="ECO:0000313" key="1">
    <source>
        <dbReference type="EnsemblMetazoa" id="GAUT048587-PA"/>
    </source>
</evidence>